<dbReference type="OMA" id="SELFMAQ"/>
<dbReference type="STRING" id="1071381.G8BUJ3"/>
<dbReference type="PANTHER" id="PTHR21427">
    <property type="entry name" value="UBIQUINONE BIOSYNTHESIS PROTEIN COQ9, MITOCHONDRIAL"/>
    <property type="match status" value="1"/>
</dbReference>
<dbReference type="PANTHER" id="PTHR21427:SF19">
    <property type="entry name" value="UBIQUINONE BIOSYNTHESIS PROTEIN COQ9, MITOCHONDRIAL"/>
    <property type="match status" value="1"/>
</dbReference>
<evidence type="ECO:0000259" key="9">
    <source>
        <dbReference type="Pfam" id="PF08511"/>
    </source>
</evidence>
<dbReference type="KEGG" id="tpf:TPHA_0F02980"/>
<keyword evidence="4 8" id="KW-0831">Ubiquinone biosynthesis</keyword>
<keyword evidence="11" id="KW-1185">Reference proteome</keyword>
<dbReference type="GeneID" id="11535670"/>
<name>G8BUJ3_TETPH</name>
<comment type="pathway">
    <text evidence="2 8">Cofactor biosynthesis; ubiquinone biosynthesis.</text>
</comment>
<dbReference type="InterPro" id="IPR013718">
    <property type="entry name" value="COQ9_C"/>
</dbReference>
<keyword evidence="5" id="KW-0809">Transit peptide</keyword>
<dbReference type="InterPro" id="IPR012762">
    <property type="entry name" value="Ubiq_biosynth_COQ9"/>
</dbReference>
<dbReference type="RefSeq" id="XP_003686213.1">
    <property type="nucleotide sequence ID" value="XM_003686165.1"/>
</dbReference>
<accession>G8BUJ3</accession>
<feature type="domain" description="COQ9 C-terminal" evidence="9">
    <location>
        <begin position="166"/>
        <end position="236"/>
    </location>
</feature>
<evidence type="ECO:0000313" key="11">
    <source>
        <dbReference type="Proteomes" id="UP000005666"/>
    </source>
</evidence>
<proteinExistence type="inferred from homology"/>
<dbReference type="eggNOG" id="KOG2969">
    <property type="taxonomic scope" value="Eukaryota"/>
</dbReference>
<comment type="subcellular location">
    <subcellularLocation>
        <location evidence="1 8">Mitochondrion</location>
    </subcellularLocation>
</comment>
<dbReference type="GO" id="GO:0008289">
    <property type="term" value="F:lipid binding"/>
    <property type="evidence" value="ECO:0007669"/>
    <property type="project" value="UniProtKB-UniRule"/>
</dbReference>
<evidence type="ECO:0000256" key="3">
    <source>
        <dbReference type="ARBA" id="ARBA00010766"/>
    </source>
</evidence>
<keyword evidence="7 8" id="KW-0496">Mitochondrion</keyword>
<dbReference type="Proteomes" id="UP000005666">
    <property type="component" value="Chromosome 6"/>
</dbReference>
<dbReference type="OrthoDB" id="619536at2759"/>
<dbReference type="AlphaFoldDB" id="G8BUJ3"/>
<evidence type="ECO:0000256" key="5">
    <source>
        <dbReference type="ARBA" id="ARBA00022946"/>
    </source>
</evidence>
<sequence length="264" mass="30358">MINRGRLIFRKSGVNARFFHPATDEYVLPNKLSPCTYTKDSPQFKILSHAIDNTVTKFGFSERAIIEAMKELKIENQSTMLSAIGSSNSPSFLHSSPSVMELLKFNLVLKRYRMIEGLDPLTMQQEELPSLESLLLKRLEMDIPIGKHISAFMSQLVIPGPFLLDSALPELHRLADDMIYFSNEKDHHDFAWYSKRLGVSSAYISSKLFMAQDNSCNYKETLQFAKDKLEKVMRLGDYYNNTEEYAWYVLLNSVNMVKSRMSRA</sequence>
<organism evidence="10 11">
    <name type="scientific">Tetrapisispora phaffii (strain ATCC 24235 / CBS 4417 / NBRC 1672 / NRRL Y-8282 / UCD 70-5)</name>
    <name type="common">Yeast</name>
    <name type="synonym">Fabospora phaffii</name>
    <dbReference type="NCBI Taxonomy" id="1071381"/>
    <lineage>
        <taxon>Eukaryota</taxon>
        <taxon>Fungi</taxon>
        <taxon>Dikarya</taxon>
        <taxon>Ascomycota</taxon>
        <taxon>Saccharomycotina</taxon>
        <taxon>Saccharomycetes</taxon>
        <taxon>Saccharomycetales</taxon>
        <taxon>Saccharomycetaceae</taxon>
        <taxon>Tetrapisispora</taxon>
    </lineage>
</organism>
<keyword evidence="6 8" id="KW-0446">Lipid-binding</keyword>
<evidence type="ECO:0000313" key="10">
    <source>
        <dbReference type="EMBL" id="CCE63779.1"/>
    </source>
</evidence>
<reference evidence="10 11" key="1">
    <citation type="journal article" date="2011" name="Proc. Natl. Acad. Sci. U.S.A.">
        <title>Evolutionary erosion of yeast sex chromosomes by mating-type switching accidents.</title>
        <authorList>
            <person name="Gordon J.L."/>
            <person name="Armisen D."/>
            <person name="Proux-Wera E."/>
            <person name="Oheigeartaigh S.S."/>
            <person name="Byrne K.P."/>
            <person name="Wolfe K.H."/>
        </authorList>
    </citation>
    <scope>NUCLEOTIDE SEQUENCE [LARGE SCALE GENOMIC DNA]</scope>
    <source>
        <strain evidence="11">ATCC 24235 / CBS 4417 / NBRC 1672 / NRRL Y-8282 / UCD 70-5</strain>
    </source>
</reference>
<dbReference type="GO" id="GO:0005743">
    <property type="term" value="C:mitochondrial inner membrane"/>
    <property type="evidence" value="ECO:0007669"/>
    <property type="project" value="EnsemblFungi"/>
</dbReference>
<dbReference type="EMBL" id="HE612861">
    <property type="protein sequence ID" value="CCE63779.1"/>
    <property type="molecule type" value="Genomic_DNA"/>
</dbReference>
<evidence type="ECO:0000256" key="8">
    <source>
        <dbReference type="RuleBase" id="RU366063"/>
    </source>
</evidence>
<dbReference type="Pfam" id="PF08511">
    <property type="entry name" value="COQ9"/>
    <property type="match status" value="1"/>
</dbReference>
<dbReference type="HOGENOM" id="CLU_057411_1_1_1"/>
<comment type="function">
    <text evidence="8">Membrane-associated protein that warps the membrane surface to access and bind aromatic isoprenes with high specificity, including ubiquinone (CoQ) isoprene intermediates and presents them directly to Coq7, therefore facilitating the Coq7-mediated hydroxylase step. Participates in the biosynthesis of coenzyme Q, also named ubiquinone, an essential lipid-soluble electron transporter for aerobic cellular respiration.</text>
</comment>
<evidence type="ECO:0000256" key="1">
    <source>
        <dbReference type="ARBA" id="ARBA00004173"/>
    </source>
</evidence>
<dbReference type="GO" id="GO:0006744">
    <property type="term" value="P:ubiquinone biosynthetic process"/>
    <property type="evidence" value="ECO:0007669"/>
    <property type="project" value="UniProtKB-UniRule"/>
</dbReference>
<evidence type="ECO:0000256" key="7">
    <source>
        <dbReference type="ARBA" id="ARBA00023128"/>
    </source>
</evidence>
<evidence type="ECO:0000256" key="4">
    <source>
        <dbReference type="ARBA" id="ARBA00022688"/>
    </source>
</evidence>
<dbReference type="UniPathway" id="UPA00232"/>
<evidence type="ECO:0000256" key="2">
    <source>
        <dbReference type="ARBA" id="ARBA00004749"/>
    </source>
</evidence>
<comment type="similarity">
    <text evidence="3 8">Belongs to the COQ9 family.</text>
</comment>
<protein>
    <recommendedName>
        <fullName evidence="8">Ubiquinone biosynthesis protein</fullName>
    </recommendedName>
</protein>
<evidence type="ECO:0000256" key="6">
    <source>
        <dbReference type="ARBA" id="ARBA00023121"/>
    </source>
</evidence>
<gene>
    <name evidence="10" type="primary">TPHA0F02980</name>
    <name evidence="10" type="ordered locus">TPHA_0F02980</name>
</gene>
<dbReference type="GO" id="GO:0032991">
    <property type="term" value="C:protein-containing complex"/>
    <property type="evidence" value="ECO:0007669"/>
    <property type="project" value="EnsemblFungi"/>
</dbReference>